<dbReference type="InterPro" id="IPR011047">
    <property type="entry name" value="Quinoprotein_ADH-like_sf"/>
</dbReference>
<sequence length="479" mass="52979">MKRSSIFLLLILLIVLPLISQFCLSDKINQITKLFDPLLPPKPGQQDVAIVAALDGTVHLVDTNLRKIRWSFPTGSPIYSSYQARVSSDDDKHNGSGLSKDLYYVDCGDDWELYVHSQRFGKLRKLSLSADEYIRMTPHVSDDGEITLGLKKTTAFLVDAKTGRVVRTYKFDNSALKVGVQVSEGNAVMLSKDAGELVESGDVDLGALKHLVYITRTDYVLQHYSPNSTEILWNVAFADIEGEFRCQGIQSTFGGVPPNANEDTDETEWELPCQMKTVALRIRDHGTFDFDKLAITYLGGGASFLPVPDNKPHFGHIPRFQPALPTSGDMPMLALPSSEGKNPGILAPFSGNSGVVNAISTSSENITKSHAWPVITAVLSITGFIFYKYLASRKHGELNKPIEELQPHSGMPKKKKSRRSGNNKNKPNNEKRQKYLSLQSKVGETNELSPVEGNERKLLLTFSDHVDGRVDGQVESASW</sequence>
<reference evidence="3" key="1">
    <citation type="submission" date="2022-11" db="EMBL/GenBank/DDBJ databases">
        <authorList>
            <person name="Hyden B.L."/>
            <person name="Feng K."/>
            <person name="Yates T."/>
            <person name="Jawdy S."/>
            <person name="Smart L.B."/>
            <person name="Muchero W."/>
        </authorList>
    </citation>
    <scope>NUCLEOTIDE SEQUENCE</scope>
    <source>
        <tissue evidence="3">Shoot tip</tissue>
    </source>
</reference>
<organism evidence="3 4">
    <name type="scientific">Salix viminalis</name>
    <name type="common">Common osier</name>
    <name type="synonym">Basket willow</name>
    <dbReference type="NCBI Taxonomy" id="40686"/>
    <lineage>
        <taxon>Eukaryota</taxon>
        <taxon>Viridiplantae</taxon>
        <taxon>Streptophyta</taxon>
        <taxon>Embryophyta</taxon>
        <taxon>Tracheophyta</taxon>
        <taxon>Spermatophyta</taxon>
        <taxon>Magnoliopsida</taxon>
        <taxon>eudicotyledons</taxon>
        <taxon>Gunneridae</taxon>
        <taxon>Pentapetalae</taxon>
        <taxon>rosids</taxon>
        <taxon>fabids</taxon>
        <taxon>Malpighiales</taxon>
        <taxon>Salicaceae</taxon>
        <taxon>Saliceae</taxon>
        <taxon>Salix</taxon>
    </lineage>
</organism>
<dbReference type="InterPro" id="IPR015943">
    <property type="entry name" value="WD40/YVTN_repeat-like_dom_sf"/>
</dbReference>
<dbReference type="SUPFAM" id="SSF50998">
    <property type="entry name" value="Quinoprotein alcohol dehydrogenase-like"/>
    <property type="match status" value="1"/>
</dbReference>
<feature type="compositionally biased region" description="Basic residues" evidence="1">
    <location>
        <begin position="411"/>
        <end position="421"/>
    </location>
</feature>
<evidence type="ECO:0000313" key="4">
    <source>
        <dbReference type="Proteomes" id="UP001151529"/>
    </source>
</evidence>
<comment type="caution">
    <text evidence="3">The sequence shown here is derived from an EMBL/GenBank/DDBJ whole genome shotgun (WGS) entry which is preliminary data.</text>
</comment>
<dbReference type="Gene3D" id="2.130.10.10">
    <property type="entry name" value="YVTN repeat-like/Quinoprotein amine dehydrogenase"/>
    <property type="match status" value="1"/>
</dbReference>
<accession>A0A9Q0UVL4</accession>
<evidence type="ECO:0000256" key="2">
    <source>
        <dbReference type="SAM" id="SignalP"/>
    </source>
</evidence>
<keyword evidence="4" id="KW-1185">Reference proteome</keyword>
<feature type="chain" id="PRO_5040434235" evidence="2">
    <location>
        <begin position="26"/>
        <end position="479"/>
    </location>
</feature>
<dbReference type="Proteomes" id="UP001151529">
    <property type="component" value="Chromosome 5"/>
</dbReference>
<gene>
    <name evidence="3" type="ORF">OIU85_018708</name>
</gene>
<feature type="signal peptide" evidence="2">
    <location>
        <begin position="1"/>
        <end position="25"/>
    </location>
</feature>
<proteinExistence type="predicted"/>
<dbReference type="AlphaFoldDB" id="A0A9Q0UVL4"/>
<feature type="compositionally biased region" description="Polar residues" evidence="1">
    <location>
        <begin position="436"/>
        <end position="448"/>
    </location>
</feature>
<protein>
    <submittedName>
        <fullName evidence="3">IRE1-RELATED</fullName>
    </submittedName>
</protein>
<name>A0A9Q0UVL4_SALVM</name>
<dbReference type="OrthoDB" id="63989at2759"/>
<reference evidence="3" key="2">
    <citation type="journal article" date="2023" name="Int. J. Mol. Sci.">
        <title>De Novo Assembly and Annotation of 11 Diverse Shrub Willow (Salix) Genomes Reveals Novel Gene Organization in Sex-Linked Regions.</title>
        <authorList>
            <person name="Hyden B."/>
            <person name="Feng K."/>
            <person name="Yates T.B."/>
            <person name="Jawdy S."/>
            <person name="Cereghino C."/>
            <person name="Smart L.B."/>
            <person name="Muchero W."/>
        </authorList>
    </citation>
    <scope>NUCLEOTIDE SEQUENCE [LARGE SCALE GENOMIC DNA]</scope>
    <source>
        <tissue evidence="3">Shoot tip</tissue>
    </source>
</reference>
<dbReference type="FunFam" id="2.130.10.10:FF:001716">
    <property type="entry name" value="Inositol requiring 1-1"/>
    <property type="match status" value="1"/>
</dbReference>
<evidence type="ECO:0000313" key="3">
    <source>
        <dbReference type="EMBL" id="KAJ6736553.1"/>
    </source>
</evidence>
<evidence type="ECO:0000256" key="1">
    <source>
        <dbReference type="SAM" id="MobiDB-lite"/>
    </source>
</evidence>
<dbReference type="EMBL" id="JAPFFL010000003">
    <property type="protein sequence ID" value="KAJ6736553.1"/>
    <property type="molecule type" value="Genomic_DNA"/>
</dbReference>
<keyword evidence="2" id="KW-0732">Signal</keyword>
<feature type="region of interest" description="Disordered" evidence="1">
    <location>
        <begin position="400"/>
        <end position="454"/>
    </location>
</feature>